<evidence type="ECO:0000313" key="15">
    <source>
        <dbReference type="EMBL" id="KAG9471831.1"/>
    </source>
</evidence>
<proteinExistence type="inferred from homology"/>
<accession>A0A8J6JXH9</accession>
<dbReference type="SUPFAM" id="SSF109640">
    <property type="entry name" value="KRAB domain (Kruppel-associated box)"/>
    <property type="match status" value="1"/>
</dbReference>
<organism evidence="15 16">
    <name type="scientific">Eleutherodactylus coqui</name>
    <name type="common">Puerto Rican coqui</name>
    <dbReference type="NCBI Taxonomy" id="57060"/>
    <lineage>
        <taxon>Eukaryota</taxon>
        <taxon>Metazoa</taxon>
        <taxon>Chordata</taxon>
        <taxon>Craniata</taxon>
        <taxon>Vertebrata</taxon>
        <taxon>Euteleostomi</taxon>
        <taxon>Amphibia</taxon>
        <taxon>Batrachia</taxon>
        <taxon>Anura</taxon>
        <taxon>Neobatrachia</taxon>
        <taxon>Hyloidea</taxon>
        <taxon>Eleutherodactylidae</taxon>
        <taxon>Eleutherodactylinae</taxon>
        <taxon>Eleutherodactylus</taxon>
        <taxon>Eleutherodactylus</taxon>
    </lineage>
</organism>
<feature type="domain" description="C2H2-type" evidence="14">
    <location>
        <begin position="532"/>
        <end position="559"/>
    </location>
</feature>
<evidence type="ECO:0000256" key="9">
    <source>
        <dbReference type="ARBA" id="ARBA00023125"/>
    </source>
</evidence>
<dbReference type="FunFam" id="3.30.160.60:FF:000739">
    <property type="entry name" value="Zgc:171418 protein"/>
    <property type="match status" value="1"/>
</dbReference>
<dbReference type="InterPro" id="IPR036051">
    <property type="entry name" value="KRAB_dom_sf"/>
</dbReference>
<comment type="subcellular location">
    <subcellularLocation>
        <location evidence="2">Nucleus</location>
    </subcellularLocation>
</comment>
<dbReference type="GO" id="GO:0003677">
    <property type="term" value="F:DNA binding"/>
    <property type="evidence" value="ECO:0007669"/>
    <property type="project" value="UniProtKB-KW"/>
</dbReference>
<keyword evidence="9" id="KW-0238">DNA-binding</keyword>
<reference evidence="15" key="1">
    <citation type="thesis" date="2020" institute="ProQuest LLC" country="789 East Eisenhower Parkway, Ann Arbor, MI, USA">
        <title>Comparative Genomics and Chromosome Evolution.</title>
        <authorList>
            <person name="Mudd A.B."/>
        </authorList>
    </citation>
    <scope>NUCLEOTIDE SEQUENCE</scope>
    <source>
        <strain evidence="15">HN-11 Male</strain>
        <tissue evidence="15">Kidney and liver</tissue>
    </source>
</reference>
<feature type="domain" description="C2H2-type" evidence="14">
    <location>
        <begin position="308"/>
        <end position="335"/>
    </location>
</feature>
<evidence type="ECO:0000256" key="7">
    <source>
        <dbReference type="ARBA" id="ARBA00022833"/>
    </source>
</evidence>
<dbReference type="FunFam" id="3.30.160.60:FF:000759">
    <property type="entry name" value="zinc finger protein 16"/>
    <property type="match status" value="1"/>
</dbReference>
<dbReference type="InterPro" id="IPR050888">
    <property type="entry name" value="ZnF_C2H2-type_TF"/>
</dbReference>
<dbReference type="GO" id="GO:0006355">
    <property type="term" value="P:regulation of DNA-templated transcription"/>
    <property type="evidence" value="ECO:0007669"/>
    <property type="project" value="InterPro"/>
</dbReference>
<evidence type="ECO:0000256" key="10">
    <source>
        <dbReference type="ARBA" id="ARBA00023163"/>
    </source>
</evidence>
<keyword evidence="4" id="KW-0479">Metal-binding</keyword>
<dbReference type="GO" id="GO:0008270">
    <property type="term" value="F:zinc ion binding"/>
    <property type="evidence" value="ECO:0007669"/>
    <property type="project" value="UniProtKB-KW"/>
</dbReference>
<gene>
    <name evidence="15" type="ORF">GDO78_022605</name>
</gene>
<dbReference type="SUPFAM" id="SSF57667">
    <property type="entry name" value="beta-beta-alpha zinc fingers"/>
    <property type="match status" value="5"/>
</dbReference>
<dbReference type="InterPro" id="IPR036236">
    <property type="entry name" value="Znf_C2H2_sf"/>
</dbReference>
<feature type="domain" description="C2H2-type" evidence="14">
    <location>
        <begin position="392"/>
        <end position="419"/>
    </location>
</feature>
<evidence type="ECO:0000256" key="12">
    <source>
        <dbReference type="PROSITE-ProRule" id="PRU00042"/>
    </source>
</evidence>
<evidence type="ECO:0000256" key="3">
    <source>
        <dbReference type="ARBA" id="ARBA00006991"/>
    </source>
</evidence>
<dbReference type="Pfam" id="PF01352">
    <property type="entry name" value="KRAB"/>
    <property type="match status" value="1"/>
</dbReference>
<dbReference type="FunFam" id="3.30.160.60:FF:000966">
    <property type="entry name" value="ZFP90 zinc finger protein"/>
    <property type="match status" value="1"/>
</dbReference>
<feature type="compositionally biased region" description="Polar residues" evidence="13">
    <location>
        <begin position="275"/>
        <end position="291"/>
    </location>
</feature>
<evidence type="ECO:0000313" key="16">
    <source>
        <dbReference type="Proteomes" id="UP000770717"/>
    </source>
</evidence>
<keyword evidence="5" id="KW-0677">Repeat</keyword>
<dbReference type="FunFam" id="3.30.160.60:FF:002343">
    <property type="entry name" value="Zinc finger protein 33A"/>
    <property type="match status" value="3"/>
</dbReference>
<dbReference type="Proteomes" id="UP000770717">
    <property type="component" value="Unassembled WGS sequence"/>
</dbReference>
<dbReference type="GO" id="GO:0005634">
    <property type="term" value="C:nucleus"/>
    <property type="evidence" value="ECO:0007669"/>
    <property type="project" value="UniProtKB-SubCell"/>
</dbReference>
<feature type="domain" description="C2H2-type" evidence="14">
    <location>
        <begin position="504"/>
        <end position="531"/>
    </location>
</feature>
<dbReference type="PROSITE" id="PS50157">
    <property type="entry name" value="ZINC_FINGER_C2H2_2"/>
    <property type="match status" value="10"/>
</dbReference>
<dbReference type="FunFam" id="3.30.160.60:FF:000936">
    <property type="entry name" value="Zinc finger protein 577"/>
    <property type="match status" value="1"/>
</dbReference>
<feature type="domain" description="C2H2-type" evidence="14">
    <location>
        <begin position="559"/>
        <end position="586"/>
    </location>
</feature>
<evidence type="ECO:0000256" key="2">
    <source>
        <dbReference type="ARBA" id="ARBA00004123"/>
    </source>
</evidence>
<sequence length="586" mass="66970">MTEQILNLTLEIIYLLTGEDYTVVKKSTECGTAGSSPHVSEGWSKSQSPIMMPSPPPLMHPRDNEQKILELINKIIQMLTGEVPIRYQDVTVYFTMEEWEYLEEHKDQYNDIMMEDHEPLTPQEETFNNGKGGQFGGHLDVPIITSNMVYRLCVCVFLADPVDPCVASRSSTPESCPSPLHDFPSEHTDDEIDDHIIVKVEEIEGDEEYYKALLPCKEEELPTSISTDALLSLQCDPLPTPSDCEVEYYSMRNIFGEHFNSPNLPLAIHSRDLSSDPTSLQGPSSDLSQITKPLPGFDGSNQKTESGYSCMECEKCFTTKTNLLEHQRTHTGERPYSCLECGKCFTWKSNLCEHQKIHTEEKPFLCPVCGKCFNQKSGLVRHLRIHSGEKPFSCSVCGKCFRNKQHLVEHERIHTGEKPFTCSECGKCFRIRNNLYVHKRVHTGERPFSCTECDRSFTQRSELVAHKRSHTGERPYSCAECGKGFTRKRSLVEHQRIHTGERPYGCTECGKRFNQKQALVVHQRIHTKEKPYPCSECGKRFNQKQALVIHQRNHAEKPYSCAECGKQFNQLQTLITHQKSHTREKP</sequence>
<dbReference type="Pfam" id="PF00096">
    <property type="entry name" value="zf-C2H2"/>
    <property type="match status" value="9"/>
</dbReference>
<comment type="function">
    <text evidence="1">May be involved in transcriptional regulation.</text>
</comment>
<dbReference type="EMBL" id="WNTK01000097">
    <property type="protein sequence ID" value="KAG9471831.1"/>
    <property type="molecule type" value="Genomic_DNA"/>
</dbReference>
<dbReference type="Gene3D" id="3.30.160.60">
    <property type="entry name" value="Classic Zinc Finger"/>
    <property type="match status" value="10"/>
</dbReference>
<keyword evidence="16" id="KW-1185">Reference proteome</keyword>
<feature type="compositionally biased region" description="Polar residues" evidence="13">
    <location>
        <begin position="29"/>
        <end position="38"/>
    </location>
</feature>
<feature type="region of interest" description="Disordered" evidence="13">
    <location>
        <begin position="272"/>
        <end position="295"/>
    </location>
</feature>
<dbReference type="Gene3D" id="6.10.140.140">
    <property type="match status" value="1"/>
</dbReference>
<dbReference type="FunFam" id="3.30.160.60:FF:000358">
    <property type="entry name" value="zinc finger protein 24"/>
    <property type="match status" value="1"/>
</dbReference>
<dbReference type="PROSITE" id="PS00028">
    <property type="entry name" value="ZINC_FINGER_C2H2_1"/>
    <property type="match status" value="10"/>
</dbReference>
<feature type="domain" description="C2H2-type" evidence="14">
    <location>
        <begin position="364"/>
        <end position="391"/>
    </location>
</feature>
<evidence type="ECO:0000256" key="8">
    <source>
        <dbReference type="ARBA" id="ARBA00023015"/>
    </source>
</evidence>
<dbReference type="FunFam" id="3.30.160.60:FF:000478">
    <property type="entry name" value="Zinc finger protein 133"/>
    <property type="match status" value="1"/>
</dbReference>
<feature type="region of interest" description="Disordered" evidence="13">
    <location>
        <begin position="29"/>
        <end position="59"/>
    </location>
</feature>
<dbReference type="SMART" id="SM00355">
    <property type="entry name" value="ZnF_C2H2"/>
    <property type="match status" value="10"/>
</dbReference>
<dbReference type="OrthoDB" id="9608377at2759"/>
<dbReference type="InterPro" id="IPR001909">
    <property type="entry name" value="KRAB"/>
</dbReference>
<dbReference type="PANTHER" id="PTHR24406">
    <property type="entry name" value="TRANSCRIPTIONAL REPRESSOR CTCFL-RELATED"/>
    <property type="match status" value="1"/>
</dbReference>
<keyword evidence="7" id="KW-0862">Zinc</keyword>
<evidence type="ECO:0000256" key="4">
    <source>
        <dbReference type="ARBA" id="ARBA00022723"/>
    </source>
</evidence>
<name>A0A8J6JXH9_ELECQ</name>
<protein>
    <recommendedName>
        <fullName evidence="14">C2H2-type domain-containing protein</fullName>
    </recommendedName>
</protein>
<dbReference type="CDD" id="cd07765">
    <property type="entry name" value="KRAB_A-box"/>
    <property type="match status" value="1"/>
</dbReference>
<evidence type="ECO:0000256" key="11">
    <source>
        <dbReference type="ARBA" id="ARBA00023242"/>
    </source>
</evidence>
<evidence type="ECO:0000259" key="14">
    <source>
        <dbReference type="PROSITE" id="PS50157"/>
    </source>
</evidence>
<feature type="domain" description="C2H2-type" evidence="14">
    <location>
        <begin position="336"/>
        <end position="363"/>
    </location>
</feature>
<comment type="similarity">
    <text evidence="3">Belongs to the krueppel C2H2-type zinc-finger protein family.</text>
</comment>
<feature type="domain" description="C2H2-type" evidence="14">
    <location>
        <begin position="420"/>
        <end position="447"/>
    </location>
</feature>
<evidence type="ECO:0000256" key="5">
    <source>
        <dbReference type="ARBA" id="ARBA00022737"/>
    </source>
</evidence>
<evidence type="ECO:0000256" key="6">
    <source>
        <dbReference type="ARBA" id="ARBA00022771"/>
    </source>
</evidence>
<keyword evidence="11" id="KW-0539">Nucleus</keyword>
<keyword evidence="10" id="KW-0804">Transcription</keyword>
<dbReference type="FunFam" id="3.30.160.60:FF:000322">
    <property type="entry name" value="GDNF-inducible zinc finger protein 1"/>
    <property type="match status" value="1"/>
</dbReference>
<keyword evidence="6 12" id="KW-0863">Zinc-finger</keyword>
<keyword evidence="8" id="KW-0805">Transcription regulation</keyword>
<evidence type="ECO:0000256" key="1">
    <source>
        <dbReference type="ARBA" id="ARBA00003767"/>
    </source>
</evidence>
<feature type="domain" description="C2H2-type" evidence="14">
    <location>
        <begin position="476"/>
        <end position="503"/>
    </location>
</feature>
<feature type="domain" description="C2H2-type" evidence="14">
    <location>
        <begin position="448"/>
        <end position="475"/>
    </location>
</feature>
<dbReference type="InterPro" id="IPR013087">
    <property type="entry name" value="Znf_C2H2_type"/>
</dbReference>
<evidence type="ECO:0000256" key="13">
    <source>
        <dbReference type="SAM" id="MobiDB-lite"/>
    </source>
</evidence>
<dbReference type="AlphaFoldDB" id="A0A8J6JXH9"/>
<dbReference type="Pfam" id="PF13912">
    <property type="entry name" value="zf-C2H2_6"/>
    <property type="match status" value="1"/>
</dbReference>
<comment type="caution">
    <text evidence="15">The sequence shown here is derived from an EMBL/GenBank/DDBJ whole genome shotgun (WGS) entry which is preliminary data.</text>
</comment>